<evidence type="ECO:0000313" key="4">
    <source>
        <dbReference type="Proteomes" id="UP000594220"/>
    </source>
</evidence>
<dbReference type="InterPro" id="IPR013783">
    <property type="entry name" value="Ig-like_fold"/>
</dbReference>
<dbReference type="Gene3D" id="2.60.40.10">
    <property type="entry name" value="Immunoglobulins"/>
    <property type="match status" value="1"/>
</dbReference>
<dbReference type="CDD" id="cd00099">
    <property type="entry name" value="IgV"/>
    <property type="match status" value="1"/>
</dbReference>
<evidence type="ECO:0000256" key="1">
    <source>
        <dbReference type="ARBA" id="ARBA00023319"/>
    </source>
</evidence>
<protein>
    <recommendedName>
        <fullName evidence="2">Ig-like domain-containing protein</fullName>
    </recommendedName>
</protein>
<reference evidence="3" key="2">
    <citation type="submission" date="2025-09" db="UniProtKB">
        <authorList>
            <consortium name="Ensembl"/>
        </authorList>
    </citation>
    <scope>IDENTIFICATION</scope>
</reference>
<dbReference type="PROSITE" id="PS50835">
    <property type="entry name" value="IG_LIKE"/>
    <property type="match status" value="1"/>
</dbReference>
<feature type="domain" description="Ig-like" evidence="2">
    <location>
        <begin position="20"/>
        <end position="129"/>
    </location>
</feature>
<dbReference type="Proteomes" id="UP000594220">
    <property type="component" value="Unplaced"/>
</dbReference>
<dbReference type="PANTHER" id="PTHR14334">
    <property type="entry name" value="B-CELL ANTIGEN RECEPTOR COMPLEX-ASSOCIATED PROTEIN"/>
    <property type="match status" value="1"/>
</dbReference>
<dbReference type="AlphaFoldDB" id="A0A7M4EGW7"/>
<keyword evidence="4" id="KW-1185">Reference proteome</keyword>
<dbReference type="GO" id="GO:0009897">
    <property type="term" value="C:external side of plasma membrane"/>
    <property type="evidence" value="ECO:0007669"/>
    <property type="project" value="TreeGrafter"/>
</dbReference>
<dbReference type="Pfam" id="PF07686">
    <property type="entry name" value="V-set"/>
    <property type="match status" value="1"/>
</dbReference>
<evidence type="ECO:0000259" key="2">
    <source>
        <dbReference type="PROSITE" id="PS50835"/>
    </source>
</evidence>
<dbReference type="InterPro" id="IPR007110">
    <property type="entry name" value="Ig-like_dom"/>
</dbReference>
<dbReference type="InterPro" id="IPR036179">
    <property type="entry name" value="Ig-like_dom_sf"/>
</dbReference>
<proteinExistence type="predicted"/>
<evidence type="ECO:0000313" key="3">
    <source>
        <dbReference type="Ensembl" id="ENSCPRP00005009574.1"/>
    </source>
</evidence>
<dbReference type="GO" id="GO:0019815">
    <property type="term" value="C:B cell receptor complex"/>
    <property type="evidence" value="ECO:0007669"/>
    <property type="project" value="TreeGrafter"/>
</dbReference>
<organism evidence="3 4">
    <name type="scientific">Crocodylus porosus</name>
    <name type="common">Saltwater crocodile</name>
    <name type="synonym">Estuarine crocodile</name>
    <dbReference type="NCBI Taxonomy" id="8502"/>
    <lineage>
        <taxon>Eukaryota</taxon>
        <taxon>Metazoa</taxon>
        <taxon>Chordata</taxon>
        <taxon>Craniata</taxon>
        <taxon>Vertebrata</taxon>
        <taxon>Euteleostomi</taxon>
        <taxon>Archelosauria</taxon>
        <taxon>Archosauria</taxon>
        <taxon>Crocodylia</taxon>
        <taxon>Longirostres</taxon>
        <taxon>Crocodylidae</taxon>
        <taxon>Crocodylus</taxon>
    </lineage>
</organism>
<dbReference type="SUPFAM" id="SSF48726">
    <property type="entry name" value="Immunoglobulin"/>
    <property type="match status" value="1"/>
</dbReference>
<dbReference type="InterPro" id="IPR013106">
    <property type="entry name" value="Ig_V-set"/>
</dbReference>
<sequence length="237" mass="27016">MYDSRSKELILPLYATLVRPQLEYCVQFWASSGSELSVIQYPQDINVSLDSTVLILCEFDYPDKTTVDTEVYWRKGPDCNRPGLKPSPSISHFQKSQVQITKETTKRFSILKLNNVQLDDSNMYFCDVTLTDPPPPQNKCGKGTKLTVHGKELCESQKYESELLAGRVVPGLWRVWCFPLWQQHPPSPRPQETPTCIHPAWEVLVGTTVFPGCFQAACMAFCRAPKLHRAWCFALQL</sequence>
<reference evidence="3" key="1">
    <citation type="submission" date="2025-08" db="UniProtKB">
        <authorList>
            <consortium name="Ensembl"/>
        </authorList>
    </citation>
    <scope>IDENTIFICATION</scope>
</reference>
<dbReference type="InterPro" id="IPR003599">
    <property type="entry name" value="Ig_sub"/>
</dbReference>
<keyword evidence="1" id="KW-0393">Immunoglobulin domain</keyword>
<dbReference type="GO" id="GO:0030183">
    <property type="term" value="P:B cell differentiation"/>
    <property type="evidence" value="ECO:0007669"/>
    <property type="project" value="TreeGrafter"/>
</dbReference>
<dbReference type="GO" id="GO:0050853">
    <property type="term" value="P:B cell receptor signaling pathway"/>
    <property type="evidence" value="ECO:0007669"/>
    <property type="project" value="TreeGrafter"/>
</dbReference>
<name>A0A7M4EGW7_CROPO</name>
<dbReference type="SMART" id="SM00409">
    <property type="entry name" value="IG"/>
    <property type="match status" value="1"/>
</dbReference>
<accession>A0A7M4EGW7</accession>
<dbReference type="Ensembl" id="ENSCPRT00005011268.1">
    <property type="protein sequence ID" value="ENSCPRP00005009574.1"/>
    <property type="gene ID" value="ENSCPRG00005006805.1"/>
</dbReference>
<dbReference type="GeneTree" id="ENSGT00990000210496"/>